<sequence length="135" mass="14437">MGLEVDTAADGVEAMEKAGNRDYALILMDVQMPRMDGLAATRAIRALPGWRDRPILAMTANAFAEDRQACIGAGMNDFVAKPVEPEELYGILLRWLEPAGDGAGQTMAGTRPISAPIRDNPPETADAAAEPIVWS</sequence>
<name>W9V5V9_9GAMM</name>
<dbReference type="STRING" id="1249627.D779_2283"/>
<evidence type="ECO:0000313" key="6">
    <source>
        <dbReference type="EMBL" id="EXJ14754.1"/>
    </source>
</evidence>
<evidence type="ECO:0000256" key="1">
    <source>
        <dbReference type="ARBA" id="ARBA00022553"/>
    </source>
</evidence>
<feature type="domain" description="Response regulatory" evidence="5">
    <location>
        <begin position="1"/>
        <end position="96"/>
    </location>
</feature>
<organism evidence="6 7">
    <name type="scientific">Imhoffiella purpurea</name>
    <dbReference type="NCBI Taxonomy" id="1249627"/>
    <lineage>
        <taxon>Bacteria</taxon>
        <taxon>Pseudomonadati</taxon>
        <taxon>Pseudomonadota</taxon>
        <taxon>Gammaproteobacteria</taxon>
        <taxon>Chromatiales</taxon>
        <taxon>Chromatiaceae</taxon>
        <taxon>Imhoffiella</taxon>
    </lineage>
</organism>
<dbReference type="AlphaFoldDB" id="W9V5V9"/>
<dbReference type="InterPro" id="IPR001789">
    <property type="entry name" value="Sig_transdc_resp-reg_receiver"/>
</dbReference>
<keyword evidence="7" id="KW-1185">Reference proteome</keyword>
<dbReference type="eggNOG" id="COG0784">
    <property type="taxonomic scope" value="Bacteria"/>
</dbReference>
<evidence type="ECO:0000259" key="5">
    <source>
        <dbReference type="PROSITE" id="PS50110"/>
    </source>
</evidence>
<reference evidence="6 7" key="1">
    <citation type="submission" date="2012-11" db="EMBL/GenBank/DDBJ databases">
        <title>Genome assembly of Thiorhodococcus sp. AK35.</title>
        <authorList>
            <person name="Nupur N."/>
            <person name="Khatri I."/>
            <person name="Subramanian S."/>
            <person name="Pinnaka A."/>
        </authorList>
    </citation>
    <scope>NUCLEOTIDE SEQUENCE [LARGE SCALE GENOMIC DNA]</scope>
    <source>
        <strain evidence="6 7">AK35</strain>
    </source>
</reference>
<dbReference type="SUPFAM" id="SSF52172">
    <property type="entry name" value="CheY-like"/>
    <property type="match status" value="1"/>
</dbReference>
<gene>
    <name evidence="6" type="ORF">D779_2283</name>
</gene>
<protein>
    <submittedName>
        <fullName evidence="6">Sensory box histidine kinase/response regulator</fullName>
    </submittedName>
</protein>
<keyword evidence="6" id="KW-0808">Transferase</keyword>
<evidence type="ECO:0000256" key="3">
    <source>
        <dbReference type="PROSITE-ProRule" id="PRU00169"/>
    </source>
</evidence>
<dbReference type="GO" id="GO:0016301">
    <property type="term" value="F:kinase activity"/>
    <property type="evidence" value="ECO:0007669"/>
    <property type="project" value="UniProtKB-KW"/>
</dbReference>
<feature type="modified residue" description="4-aspartylphosphate" evidence="3">
    <location>
        <position position="29"/>
    </location>
</feature>
<keyword evidence="6" id="KW-0418">Kinase</keyword>
<keyword evidence="2" id="KW-0902">Two-component regulatory system</keyword>
<dbReference type="PROSITE" id="PS50110">
    <property type="entry name" value="RESPONSE_REGULATORY"/>
    <property type="match status" value="1"/>
</dbReference>
<dbReference type="GO" id="GO:0000160">
    <property type="term" value="P:phosphorelay signal transduction system"/>
    <property type="evidence" value="ECO:0007669"/>
    <property type="project" value="UniProtKB-KW"/>
</dbReference>
<proteinExistence type="predicted"/>
<dbReference type="Proteomes" id="UP000019460">
    <property type="component" value="Unassembled WGS sequence"/>
</dbReference>
<keyword evidence="1 3" id="KW-0597">Phosphoprotein</keyword>
<dbReference type="InterPro" id="IPR011006">
    <property type="entry name" value="CheY-like_superfamily"/>
</dbReference>
<dbReference type="PANTHER" id="PTHR45339">
    <property type="entry name" value="HYBRID SIGNAL TRANSDUCTION HISTIDINE KINASE J"/>
    <property type="match status" value="1"/>
</dbReference>
<feature type="region of interest" description="Disordered" evidence="4">
    <location>
        <begin position="103"/>
        <end position="135"/>
    </location>
</feature>
<dbReference type="EMBL" id="AONC01000037">
    <property type="protein sequence ID" value="EXJ14754.1"/>
    <property type="molecule type" value="Genomic_DNA"/>
</dbReference>
<dbReference type="Gene3D" id="3.40.50.2300">
    <property type="match status" value="1"/>
</dbReference>
<evidence type="ECO:0000256" key="4">
    <source>
        <dbReference type="SAM" id="MobiDB-lite"/>
    </source>
</evidence>
<dbReference type="Pfam" id="PF00072">
    <property type="entry name" value="Response_reg"/>
    <property type="match status" value="1"/>
</dbReference>
<comment type="caution">
    <text evidence="6">The sequence shown here is derived from an EMBL/GenBank/DDBJ whole genome shotgun (WGS) entry which is preliminary data.</text>
</comment>
<dbReference type="PANTHER" id="PTHR45339:SF1">
    <property type="entry name" value="HYBRID SIGNAL TRANSDUCTION HISTIDINE KINASE J"/>
    <property type="match status" value="1"/>
</dbReference>
<accession>W9V5V9</accession>
<evidence type="ECO:0000313" key="7">
    <source>
        <dbReference type="Proteomes" id="UP000019460"/>
    </source>
</evidence>
<evidence type="ECO:0000256" key="2">
    <source>
        <dbReference type="ARBA" id="ARBA00023012"/>
    </source>
</evidence>
<dbReference type="SMART" id="SM00448">
    <property type="entry name" value="REC"/>
    <property type="match status" value="1"/>
</dbReference>
<dbReference type="CDD" id="cd17546">
    <property type="entry name" value="REC_hyHK_CKI1_RcsC-like"/>
    <property type="match status" value="1"/>
</dbReference>